<gene>
    <name evidence="1" type="ORF">EVAR_95787_1</name>
</gene>
<reference evidence="1 2" key="1">
    <citation type="journal article" date="2019" name="Commun. Biol.">
        <title>The bagworm genome reveals a unique fibroin gene that provides high tensile strength.</title>
        <authorList>
            <person name="Kono N."/>
            <person name="Nakamura H."/>
            <person name="Ohtoshi R."/>
            <person name="Tomita M."/>
            <person name="Numata K."/>
            <person name="Arakawa K."/>
        </authorList>
    </citation>
    <scope>NUCLEOTIDE SEQUENCE [LARGE SCALE GENOMIC DNA]</scope>
</reference>
<comment type="caution">
    <text evidence="1">The sequence shown here is derived from an EMBL/GenBank/DDBJ whole genome shotgun (WGS) entry which is preliminary data.</text>
</comment>
<dbReference type="Proteomes" id="UP000299102">
    <property type="component" value="Unassembled WGS sequence"/>
</dbReference>
<sequence>MRVPKSFPPLRSVAELPLSSGRLLLGITLLYGPRSFSIEPVWDALEAKWTVCVEGVEEKYMESRRLASGGCSPGAPGVLLALVSRQEEAALDDLAEGPAGGGQCSHQNTPRQRSLARAPTRFWTYPERRSIVKEVVAHWDEMQLYSLTNVETVTLTLICIRR</sequence>
<accession>A0A4C1W0S0</accession>
<dbReference type="EMBL" id="BGZK01000465">
    <property type="protein sequence ID" value="GBP45136.1"/>
    <property type="molecule type" value="Genomic_DNA"/>
</dbReference>
<evidence type="ECO:0000313" key="2">
    <source>
        <dbReference type="Proteomes" id="UP000299102"/>
    </source>
</evidence>
<protein>
    <submittedName>
        <fullName evidence="1">Uncharacterized protein</fullName>
    </submittedName>
</protein>
<evidence type="ECO:0000313" key="1">
    <source>
        <dbReference type="EMBL" id="GBP45136.1"/>
    </source>
</evidence>
<dbReference type="AlphaFoldDB" id="A0A4C1W0S0"/>
<name>A0A4C1W0S0_EUMVA</name>
<proteinExistence type="predicted"/>
<keyword evidence="2" id="KW-1185">Reference proteome</keyword>
<organism evidence="1 2">
    <name type="scientific">Eumeta variegata</name>
    <name type="common">Bagworm moth</name>
    <name type="synonym">Eumeta japonica</name>
    <dbReference type="NCBI Taxonomy" id="151549"/>
    <lineage>
        <taxon>Eukaryota</taxon>
        <taxon>Metazoa</taxon>
        <taxon>Ecdysozoa</taxon>
        <taxon>Arthropoda</taxon>
        <taxon>Hexapoda</taxon>
        <taxon>Insecta</taxon>
        <taxon>Pterygota</taxon>
        <taxon>Neoptera</taxon>
        <taxon>Endopterygota</taxon>
        <taxon>Lepidoptera</taxon>
        <taxon>Glossata</taxon>
        <taxon>Ditrysia</taxon>
        <taxon>Tineoidea</taxon>
        <taxon>Psychidae</taxon>
        <taxon>Oiketicinae</taxon>
        <taxon>Eumeta</taxon>
    </lineage>
</organism>